<reference evidence="16" key="1">
    <citation type="submission" date="2018-05" db="EMBL/GenBank/DDBJ databases">
        <authorList>
            <person name="Du Z."/>
            <person name="Wang X."/>
        </authorList>
    </citation>
    <scope>NUCLEOTIDE SEQUENCE [LARGE SCALE GENOMIC DNA]</scope>
    <source>
        <strain evidence="16">CQN31</strain>
    </source>
</reference>
<dbReference type="EMBL" id="QGNA01000001">
    <property type="protein sequence ID" value="PWS38192.1"/>
    <property type="molecule type" value="Genomic_DNA"/>
</dbReference>
<dbReference type="PROSITE" id="PS50110">
    <property type="entry name" value="RESPONSE_REGULATORY"/>
    <property type="match status" value="1"/>
</dbReference>
<dbReference type="PROSITE" id="PS50109">
    <property type="entry name" value="HIS_KIN"/>
    <property type="match status" value="1"/>
</dbReference>
<dbReference type="InterPro" id="IPR000700">
    <property type="entry name" value="PAS-assoc_C"/>
</dbReference>
<proteinExistence type="predicted"/>
<dbReference type="PANTHER" id="PTHR43065">
    <property type="entry name" value="SENSOR HISTIDINE KINASE"/>
    <property type="match status" value="1"/>
</dbReference>
<dbReference type="CDD" id="cd12915">
    <property type="entry name" value="PDC2_DGC_like"/>
    <property type="match status" value="1"/>
</dbReference>
<accession>A0A317FIN8</accession>
<dbReference type="SMART" id="SM00086">
    <property type="entry name" value="PAC"/>
    <property type="match status" value="2"/>
</dbReference>
<organism evidence="15 16">
    <name type="scientific">Falsiroseomonas bella</name>
    <dbReference type="NCBI Taxonomy" id="2184016"/>
    <lineage>
        <taxon>Bacteria</taxon>
        <taxon>Pseudomonadati</taxon>
        <taxon>Pseudomonadota</taxon>
        <taxon>Alphaproteobacteria</taxon>
        <taxon>Acetobacterales</taxon>
        <taxon>Roseomonadaceae</taxon>
        <taxon>Falsiroseomonas</taxon>
    </lineage>
</organism>
<dbReference type="Pfam" id="PF08448">
    <property type="entry name" value="PAS_4"/>
    <property type="match status" value="1"/>
</dbReference>
<feature type="domain" description="Response regulatory" evidence="13">
    <location>
        <begin position="874"/>
        <end position="985"/>
    </location>
</feature>
<dbReference type="NCBIfam" id="TIGR00229">
    <property type="entry name" value="sensory_box"/>
    <property type="match status" value="1"/>
</dbReference>
<keyword evidence="3 9" id="KW-0597">Phosphoprotein</keyword>
<dbReference type="CDD" id="cd00130">
    <property type="entry name" value="PAS"/>
    <property type="match status" value="1"/>
</dbReference>
<dbReference type="SMART" id="SM00091">
    <property type="entry name" value="PAS"/>
    <property type="match status" value="1"/>
</dbReference>
<dbReference type="InterPro" id="IPR001789">
    <property type="entry name" value="Sig_transdc_resp-reg_receiver"/>
</dbReference>
<keyword evidence="11" id="KW-1133">Transmembrane helix</keyword>
<keyword evidence="16" id="KW-1185">Reference proteome</keyword>
<dbReference type="SMART" id="SM00448">
    <property type="entry name" value="REC"/>
    <property type="match status" value="1"/>
</dbReference>
<gene>
    <name evidence="15" type="ORF">DFH01_02515</name>
</gene>
<evidence type="ECO:0000256" key="1">
    <source>
        <dbReference type="ARBA" id="ARBA00000085"/>
    </source>
</evidence>
<dbReference type="EC" id="2.7.13.3" evidence="2"/>
<evidence type="ECO:0000256" key="5">
    <source>
        <dbReference type="ARBA" id="ARBA00022741"/>
    </source>
</evidence>
<evidence type="ECO:0000256" key="10">
    <source>
        <dbReference type="SAM" id="MobiDB-lite"/>
    </source>
</evidence>
<dbReference type="InterPro" id="IPR003661">
    <property type="entry name" value="HisK_dim/P_dom"/>
</dbReference>
<dbReference type="InterPro" id="IPR035965">
    <property type="entry name" value="PAS-like_dom_sf"/>
</dbReference>
<dbReference type="Gene3D" id="3.40.50.2300">
    <property type="match status" value="1"/>
</dbReference>
<feature type="domain" description="PAC" evidence="14">
    <location>
        <begin position="570"/>
        <end position="622"/>
    </location>
</feature>
<dbReference type="Gene3D" id="3.30.450.20">
    <property type="entry name" value="PAS domain"/>
    <property type="match status" value="4"/>
</dbReference>
<evidence type="ECO:0000256" key="11">
    <source>
        <dbReference type="SAM" id="Phobius"/>
    </source>
</evidence>
<dbReference type="InterPro" id="IPR013656">
    <property type="entry name" value="PAS_4"/>
</dbReference>
<dbReference type="SUPFAM" id="SSF47384">
    <property type="entry name" value="Homodimeric domain of signal transducing histidine kinase"/>
    <property type="match status" value="1"/>
</dbReference>
<evidence type="ECO:0000256" key="4">
    <source>
        <dbReference type="ARBA" id="ARBA00022679"/>
    </source>
</evidence>
<evidence type="ECO:0000259" key="13">
    <source>
        <dbReference type="PROSITE" id="PS50110"/>
    </source>
</evidence>
<evidence type="ECO:0000256" key="9">
    <source>
        <dbReference type="PROSITE-ProRule" id="PRU00169"/>
    </source>
</evidence>
<dbReference type="Gene3D" id="3.30.565.10">
    <property type="entry name" value="Histidine kinase-like ATPase, C-terminal domain"/>
    <property type="match status" value="1"/>
</dbReference>
<dbReference type="SMART" id="SM00387">
    <property type="entry name" value="HATPase_c"/>
    <property type="match status" value="1"/>
</dbReference>
<dbReference type="InterPro" id="IPR005467">
    <property type="entry name" value="His_kinase_dom"/>
</dbReference>
<dbReference type="CDD" id="cd00082">
    <property type="entry name" value="HisKA"/>
    <property type="match status" value="1"/>
</dbReference>
<sequence length="990" mass="104381">MAGARHGVESTGPAWRRLRLALVAFALIATALFTAASIADRDTTLAQGRAAAENAAALLAETAESALRIAELTSANVADLVERNGLDALRDRSWPDLSALDTLAHEVGAIWVADATGRLVASSLRPDPPSLDLGQEECFVAVANGAGEHLARLDLSPETRVWNFGWMRPLRSEGRFIGAVHAAIHVDQFSRVLERLALGPAAEVRLLRADGAVLLRWPVPPHPPVPPETPRRGTSGFAEEAGPDGRARLVAWRAALSVPATAVVAVSEDDVLAPFRRRLLRNGLLFCLSFALAGSLGAAALRAGRREADAIRTTVERGAALAEALSDRLHLLASLQEGEARLRLAQQSGGIGLWDLDLETARIALAGDVFGHWGLPGAEQRGFRSLPVRALLRAIHPDDRGVLVAALSDAVSHGAPLDVEFRLAGVLPPRWIGAKAEGRAAGEARPRRLLGIARDVTAERAAQRAMEEARLTLERRVAERTGALAEANARLREGEARFRGLFNATFQFIGLLSPDGTVLEANAAMLRLGDVTPVEVIGEPYWAARWWPQDAATQAELREAIAEAASGRFVRRETRMRDAAGQAVTVDFSVTPVRGEDGLVSLLVAEARDVSALKAAQALLHEAQKMDTLGQLTGGVAHDFNNLLMAVLANLGIARRRAEVAAPDLLRHLDAATQAAERGATLTQRLLAFARRQDLKPMPVDLRALLLGVEALLRRSAGPLVTLELDAPEDLSPALVDPHALELALVNLTVNARDAMPEGGRIGVRIAQVDGPAPGRLPAGRWLTVAVSDEGGGMDEATLSRAVEPFFTTKAAGQGTGLGLSMVHGLAAQSGGALVLDSAPGRGTTATLWLPASNRLPVPAPSQEADAPMPGRGAVLVVDDEPLVLESTAAMLEELGYEPVPAESAEAALALLDARRDVTAVLTDHAMPGMTGAALAARLRLDHPGLPVILATGYAGGGQEEPGGPPRLAKPYSLAQLSTVLSGAMARAAE</sequence>
<dbReference type="InterPro" id="IPR036890">
    <property type="entry name" value="HATPase_C_sf"/>
</dbReference>
<dbReference type="PRINTS" id="PR00344">
    <property type="entry name" value="BCTRLSENSOR"/>
</dbReference>
<evidence type="ECO:0000313" key="15">
    <source>
        <dbReference type="EMBL" id="PWS38192.1"/>
    </source>
</evidence>
<feature type="modified residue" description="4-aspartylphosphate" evidence="9">
    <location>
        <position position="924"/>
    </location>
</feature>
<dbReference type="InterPro" id="IPR036097">
    <property type="entry name" value="HisK_dim/P_sf"/>
</dbReference>
<name>A0A317FIN8_9PROT</name>
<evidence type="ECO:0000256" key="2">
    <source>
        <dbReference type="ARBA" id="ARBA00012438"/>
    </source>
</evidence>
<dbReference type="InterPro" id="IPR000014">
    <property type="entry name" value="PAS"/>
</dbReference>
<keyword evidence="4" id="KW-0808">Transferase</keyword>
<keyword evidence="7" id="KW-0067">ATP-binding</keyword>
<comment type="catalytic activity">
    <reaction evidence="1">
        <text>ATP + protein L-histidine = ADP + protein N-phospho-L-histidine.</text>
        <dbReference type="EC" id="2.7.13.3"/>
    </reaction>
</comment>
<dbReference type="AlphaFoldDB" id="A0A317FIN8"/>
<dbReference type="Gene3D" id="1.10.287.130">
    <property type="match status" value="1"/>
</dbReference>
<dbReference type="SUPFAM" id="SSF55785">
    <property type="entry name" value="PYP-like sensor domain (PAS domain)"/>
    <property type="match status" value="2"/>
</dbReference>
<keyword evidence="6" id="KW-0418">Kinase</keyword>
<dbReference type="SUPFAM" id="SSF52172">
    <property type="entry name" value="CheY-like"/>
    <property type="match status" value="1"/>
</dbReference>
<dbReference type="PANTHER" id="PTHR43065:SF46">
    <property type="entry name" value="C4-DICARBOXYLATE TRANSPORT SENSOR PROTEIN DCTB"/>
    <property type="match status" value="1"/>
</dbReference>
<feature type="domain" description="Histidine kinase" evidence="12">
    <location>
        <begin position="635"/>
        <end position="854"/>
    </location>
</feature>
<feature type="region of interest" description="Disordered" evidence="10">
    <location>
        <begin position="222"/>
        <end position="241"/>
    </location>
</feature>
<dbReference type="SMART" id="SM00388">
    <property type="entry name" value="HisKA"/>
    <property type="match status" value="1"/>
</dbReference>
<dbReference type="RefSeq" id="WP_109868813.1">
    <property type="nucleotide sequence ID" value="NZ_QGNA01000001.1"/>
</dbReference>
<keyword evidence="5" id="KW-0547">Nucleotide-binding</keyword>
<comment type="caution">
    <text evidence="15">The sequence shown here is derived from an EMBL/GenBank/DDBJ whole genome shotgun (WGS) entry which is preliminary data.</text>
</comment>
<dbReference type="GO" id="GO:0000155">
    <property type="term" value="F:phosphorelay sensor kinase activity"/>
    <property type="evidence" value="ECO:0007669"/>
    <property type="project" value="InterPro"/>
</dbReference>
<dbReference type="InterPro" id="IPR001610">
    <property type="entry name" value="PAC"/>
</dbReference>
<keyword evidence="8" id="KW-0902">Two-component regulatory system</keyword>
<evidence type="ECO:0000259" key="12">
    <source>
        <dbReference type="PROSITE" id="PS50109"/>
    </source>
</evidence>
<dbReference type="Proteomes" id="UP000245765">
    <property type="component" value="Unassembled WGS sequence"/>
</dbReference>
<keyword evidence="11" id="KW-0472">Membrane</keyword>
<dbReference type="SUPFAM" id="SSF55874">
    <property type="entry name" value="ATPase domain of HSP90 chaperone/DNA topoisomerase II/histidine kinase"/>
    <property type="match status" value="1"/>
</dbReference>
<evidence type="ECO:0000256" key="8">
    <source>
        <dbReference type="ARBA" id="ARBA00023012"/>
    </source>
</evidence>
<dbReference type="PROSITE" id="PS50113">
    <property type="entry name" value="PAC"/>
    <property type="match status" value="1"/>
</dbReference>
<dbReference type="InterPro" id="IPR011006">
    <property type="entry name" value="CheY-like_superfamily"/>
</dbReference>
<evidence type="ECO:0000256" key="7">
    <source>
        <dbReference type="ARBA" id="ARBA00022840"/>
    </source>
</evidence>
<dbReference type="Pfam" id="PF00072">
    <property type="entry name" value="Response_reg"/>
    <property type="match status" value="1"/>
</dbReference>
<dbReference type="GO" id="GO:0005524">
    <property type="term" value="F:ATP binding"/>
    <property type="evidence" value="ECO:0007669"/>
    <property type="project" value="UniProtKB-KW"/>
</dbReference>
<evidence type="ECO:0000259" key="14">
    <source>
        <dbReference type="PROSITE" id="PS50113"/>
    </source>
</evidence>
<feature type="transmembrane region" description="Helical" evidence="11">
    <location>
        <begin position="20"/>
        <end position="39"/>
    </location>
</feature>
<dbReference type="OrthoDB" id="9796100at2"/>
<dbReference type="InterPro" id="IPR004358">
    <property type="entry name" value="Sig_transdc_His_kin-like_C"/>
</dbReference>
<dbReference type="InterPro" id="IPR003594">
    <property type="entry name" value="HATPase_dom"/>
</dbReference>
<evidence type="ECO:0000256" key="6">
    <source>
        <dbReference type="ARBA" id="ARBA00022777"/>
    </source>
</evidence>
<dbReference type="Pfam" id="PF02518">
    <property type="entry name" value="HATPase_c"/>
    <property type="match status" value="1"/>
</dbReference>
<evidence type="ECO:0000313" key="16">
    <source>
        <dbReference type="Proteomes" id="UP000245765"/>
    </source>
</evidence>
<protein>
    <recommendedName>
        <fullName evidence="2">histidine kinase</fullName>
        <ecNumber evidence="2">2.7.13.3</ecNumber>
    </recommendedName>
</protein>
<keyword evidence="11" id="KW-0812">Transmembrane</keyword>
<evidence type="ECO:0000256" key="3">
    <source>
        <dbReference type="ARBA" id="ARBA00022553"/>
    </source>
</evidence>